<protein>
    <submittedName>
        <fullName evidence="3">Uncharacterized protein</fullName>
    </submittedName>
</protein>
<reference evidence="3" key="1">
    <citation type="submission" date="2014-12" db="EMBL/GenBank/DDBJ databases">
        <title>Insight into the proteome of Arion vulgaris.</title>
        <authorList>
            <person name="Aradska J."/>
            <person name="Bulat T."/>
            <person name="Smidak R."/>
            <person name="Sarate P."/>
            <person name="Gangsoo J."/>
            <person name="Sialana F."/>
            <person name="Bilban M."/>
            <person name="Lubec G."/>
        </authorList>
    </citation>
    <scope>NUCLEOTIDE SEQUENCE</scope>
    <source>
        <tissue evidence="3">Skin</tissue>
    </source>
</reference>
<feature type="compositionally biased region" description="Basic residues" evidence="1">
    <location>
        <begin position="30"/>
        <end position="41"/>
    </location>
</feature>
<proteinExistence type="predicted"/>
<dbReference type="AlphaFoldDB" id="A0A0B6ZXE2"/>
<evidence type="ECO:0000313" key="3">
    <source>
        <dbReference type="EMBL" id="CEK73304.1"/>
    </source>
</evidence>
<dbReference type="EMBL" id="HACG01026437">
    <property type="protein sequence ID" value="CEK73302.1"/>
    <property type="molecule type" value="Transcribed_RNA"/>
</dbReference>
<name>A0A0B6ZXE2_9EUPU</name>
<evidence type="ECO:0000256" key="1">
    <source>
        <dbReference type="SAM" id="MobiDB-lite"/>
    </source>
</evidence>
<gene>
    <name evidence="3" type="primary">ORF86160</name>
    <name evidence="2" type="synonym">ORF86158</name>
</gene>
<organism evidence="3">
    <name type="scientific">Arion vulgaris</name>
    <dbReference type="NCBI Taxonomy" id="1028688"/>
    <lineage>
        <taxon>Eukaryota</taxon>
        <taxon>Metazoa</taxon>
        <taxon>Spiralia</taxon>
        <taxon>Lophotrochozoa</taxon>
        <taxon>Mollusca</taxon>
        <taxon>Gastropoda</taxon>
        <taxon>Heterobranchia</taxon>
        <taxon>Euthyneura</taxon>
        <taxon>Panpulmonata</taxon>
        <taxon>Eupulmonata</taxon>
        <taxon>Stylommatophora</taxon>
        <taxon>Helicina</taxon>
        <taxon>Arionoidea</taxon>
        <taxon>Arionidae</taxon>
        <taxon>Arion</taxon>
    </lineage>
</organism>
<dbReference type="EMBL" id="HACG01026439">
    <property type="protein sequence ID" value="CEK73304.1"/>
    <property type="molecule type" value="Transcribed_RNA"/>
</dbReference>
<feature type="region of interest" description="Disordered" evidence="1">
    <location>
        <begin position="30"/>
        <end position="49"/>
    </location>
</feature>
<evidence type="ECO:0000313" key="2">
    <source>
        <dbReference type="EMBL" id="CEK73302.1"/>
    </source>
</evidence>
<sequence>MSVPELIDQPSYNSKTNARQQLLETYMRQQRRKFSQPRIKHQSSSSSFV</sequence>
<feature type="non-terminal residue" evidence="3">
    <location>
        <position position="49"/>
    </location>
</feature>
<accession>A0A0B6ZXE2</accession>